<dbReference type="PANTHER" id="PTHR43157:SF31">
    <property type="entry name" value="PHOSPHATIDYLINOSITOL-GLYCAN BIOSYNTHESIS CLASS F PROTEIN"/>
    <property type="match status" value="1"/>
</dbReference>
<dbReference type="EMBL" id="JACHEB010000001">
    <property type="protein sequence ID" value="MBB5327065.1"/>
    <property type="molecule type" value="Genomic_DNA"/>
</dbReference>
<gene>
    <name evidence="2" type="ORF">HDF14_000659</name>
</gene>
<comment type="caution">
    <text evidence="2">The sequence shown here is derived from an EMBL/GenBank/DDBJ whole genome shotgun (WGS) entry which is preliminary data.</text>
</comment>
<dbReference type="NCBIfam" id="NF004513">
    <property type="entry name" value="PRK05854.1"/>
    <property type="match status" value="1"/>
</dbReference>
<name>A0A9X0QBA2_9BACT</name>
<dbReference type="NCBIfam" id="NF004846">
    <property type="entry name" value="PRK06197.1"/>
    <property type="match status" value="1"/>
</dbReference>
<dbReference type="SUPFAM" id="SSF51735">
    <property type="entry name" value="NAD(P)-binding Rossmann-fold domains"/>
    <property type="match status" value="1"/>
</dbReference>
<protein>
    <submittedName>
        <fullName evidence="2">NAD(P)-dependent dehydrogenase (Short-subunit alcohol dehydrogenase family)</fullName>
    </submittedName>
</protein>
<dbReference type="RefSeq" id="WP_183973419.1">
    <property type="nucleotide sequence ID" value="NZ_JACHEB010000001.1"/>
</dbReference>
<dbReference type="CDD" id="cd05327">
    <property type="entry name" value="retinol-DH_like_SDR_c_like"/>
    <property type="match status" value="1"/>
</dbReference>
<reference evidence="2 3" key="1">
    <citation type="submission" date="2020-08" db="EMBL/GenBank/DDBJ databases">
        <title>Genomic Encyclopedia of Type Strains, Phase IV (KMG-V): Genome sequencing to study the core and pangenomes of soil and plant-associated prokaryotes.</title>
        <authorList>
            <person name="Whitman W."/>
        </authorList>
    </citation>
    <scope>NUCLEOTIDE SEQUENCE [LARGE SCALE GENOMIC DNA]</scope>
    <source>
        <strain evidence="2 3">X5P2</strain>
    </source>
</reference>
<proteinExistence type="predicted"/>
<dbReference type="InterPro" id="IPR002347">
    <property type="entry name" value="SDR_fam"/>
</dbReference>
<dbReference type="Gene3D" id="3.40.50.720">
    <property type="entry name" value="NAD(P)-binding Rossmann-like Domain"/>
    <property type="match status" value="1"/>
</dbReference>
<evidence type="ECO:0000313" key="2">
    <source>
        <dbReference type="EMBL" id="MBB5327065.1"/>
    </source>
</evidence>
<dbReference type="Proteomes" id="UP000535182">
    <property type="component" value="Unassembled WGS sequence"/>
</dbReference>
<dbReference type="AlphaFoldDB" id="A0A9X0QBA2"/>
<organism evidence="2 3">
    <name type="scientific">Tunturiibacter gelidiferens</name>
    <dbReference type="NCBI Taxonomy" id="3069689"/>
    <lineage>
        <taxon>Bacteria</taxon>
        <taxon>Pseudomonadati</taxon>
        <taxon>Acidobacteriota</taxon>
        <taxon>Terriglobia</taxon>
        <taxon>Terriglobales</taxon>
        <taxon>Acidobacteriaceae</taxon>
        <taxon>Tunturiibacter</taxon>
    </lineage>
</organism>
<accession>A0A9X0QBA2</accession>
<sequence length="319" mass="34143">MSKKWQASNIPSMTGKRVLITGANSGIGYHTALKLARKGAHVIFACRDRQRGEAALARMQADSPGTHAELALLDLASLTSIHGFAATELAQHRPLHLLINNAGVMTPPRRLETADGFELQFGTNVIGHFALTALLTPALERASIESSAGAGGRPRVVTIASIAHKRGRINFDDLQSARKYSPMSAYQQSKLANLLIAFELDRRLRAASSDIMSVAAHPGVANTNLFQSGQYSPVENSFRNLLGHAIGIVLNTDSEGALPTLYAATSLDAQDAGYYGPQGFQEMRGEEVGPAKLAPQANDTAAAARLWQICEELTGTKFL</sequence>
<dbReference type="PANTHER" id="PTHR43157">
    <property type="entry name" value="PHOSPHATIDYLINOSITOL-GLYCAN BIOSYNTHESIS CLASS F PROTEIN-RELATED"/>
    <property type="match status" value="1"/>
</dbReference>
<dbReference type="InterPro" id="IPR036291">
    <property type="entry name" value="NAD(P)-bd_dom_sf"/>
</dbReference>
<keyword evidence="1" id="KW-0560">Oxidoreductase</keyword>
<dbReference type="Pfam" id="PF00106">
    <property type="entry name" value="adh_short"/>
    <property type="match status" value="1"/>
</dbReference>
<dbReference type="PRINTS" id="PR00081">
    <property type="entry name" value="GDHRDH"/>
</dbReference>
<evidence type="ECO:0000313" key="3">
    <source>
        <dbReference type="Proteomes" id="UP000535182"/>
    </source>
</evidence>
<keyword evidence="3" id="KW-1185">Reference proteome</keyword>
<evidence type="ECO:0000256" key="1">
    <source>
        <dbReference type="ARBA" id="ARBA00023002"/>
    </source>
</evidence>
<dbReference type="GO" id="GO:0016491">
    <property type="term" value="F:oxidoreductase activity"/>
    <property type="evidence" value="ECO:0007669"/>
    <property type="project" value="UniProtKB-KW"/>
</dbReference>